<dbReference type="InterPro" id="IPR035906">
    <property type="entry name" value="MetI-like_sf"/>
</dbReference>
<dbReference type="EMBL" id="MSLT01000006">
    <property type="protein sequence ID" value="OUD15431.1"/>
    <property type="molecule type" value="Genomic_DNA"/>
</dbReference>
<comment type="subcellular location">
    <subcellularLocation>
        <location evidence="1 5">Cell membrane</location>
        <topology evidence="1 5">Multi-pass membrane protein</topology>
    </subcellularLocation>
</comment>
<dbReference type="Proteomes" id="UP000194798">
    <property type="component" value="Unassembled WGS sequence"/>
</dbReference>
<dbReference type="InterPro" id="IPR036322">
    <property type="entry name" value="WD40_repeat_dom_sf"/>
</dbReference>
<feature type="domain" description="ABC transmembrane type-1" evidence="6">
    <location>
        <begin position="465"/>
        <end position="752"/>
    </location>
</feature>
<dbReference type="Gene3D" id="1.10.3720.10">
    <property type="entry name" value="MetI-like"/>
    <property type="match status" value="1"/>
</dbReference>
<evidence type="ECO:0000256" key="2">
    <source>
        <dbReference type="ARBA" id="ARBA00022692"/>
    </source>
</evidence>
<dbReference type="CDD" id="cd06261">
    <property type="entry name" value="TM_PBP2"/>
    <property type="match status" value="1"/>
</dbReference>
<comment type="similarity">
    <text evidence="5">Belongs to the binding-protein-dependent transport system permease family.</text>
</comment>
<gene>
    <name evidence="7" type="ORF">TPSD3_02570</name>
</gene>
<comment type="caution">
    <text evidence="7">The sequence shown here is derived from an EMBL/GenBank/DDBJ whole genome shotgun (WGS) entry which is preliminary data.</text>
</comment>
<feature type="transmembrane region" description="Helical" evidence="5">
    <location>
        <begin position="618"/>
        <end position="636"/>
    </location>
</feature>
<protein>
    <submittedName>
        <fullName evidence="7">Phosphate ABC transporter permease</fullName>
    </submittedName>
</protein>
<dbReference type="PANTHER" id="PTHR42727:SF1">
    <property type="entry name" value="PHOSPHATE TRANSPORT SYSTEM PERMEASE"/>
    <property type="match status" value="1"/>
</dbReference>
<feature type="transmembrane region" description="Helical" evidence="5">
    <location>
        <begin position="731"/>
        <end position="752"/>
    </location>
</feature>
<dbReference type="GO" id="GO:0055085">
    <property type="term" value="P:transmembrane transport"/>
    <property type="evidence" value="ECO:0007669"/>
    <property type="project" value="InterPro"/>
</dbReference>
<feature type="transmembrane region" description="Helical" evidence="5">
    <location>
        <begin position="665"/>
        <end position="686"/>
    </location>
</feature>
<keyword evidence="2 5" id="KW-0812">Transmembrane</keyword>
<accession>A0A251XAH4</accession>
<dbReference type="Pfam" id="PF00528">
    <property type="entry name" value="BPD_transp_1"/>
    <property type="match status" value="1"/>
</dbReference>
<evidence type="ECO:0000313" key="8">
    <source>
        <dbReference type="Proteomes" id="UP000194798"/>
    </source>
</evidence>
<feature type="transmembrane region" description="Helical" evidence="5">
    <location>
        <begin position="535"/>
        <end position="556"/>
    </location>
</feature>
<organism evidence="7 8">
    <name type="scientific">Thioflexithrix psekupsensis</name>
    <dbReference type="NCBI Taxonomy" id="1570016"/>
    <lineage>
        <taxon>Bacteria</taxon>
        <taxon>Pseudomonadati</taxon>
        <taxon>Pseudomonadota</taxon>
        <taxon>Gammaproteobacteria</taxon>
        <taxon>Thiotrichales</taxon>
        <taxon>Thioflexithrix</taxon>
    </lineage>
</organism>
<name>A0A251XAH4_9GAMM</name>
<feature type="transmembrane region" description="Helical" evidence="5">
    <location>
        <begin position="471"/>
        <end position="494"/>
    </location>
</feature>
<evidence type="ECO:0000256" key="1">
    <source>
        <dbReference type="ARBA" id="ARBA00004651"/>
    </source>
</evidence>
<evidence type="ECO:0000256" key="4">
    <source>
        <dbReference type="ARBA" id="ARBA00023136"/>
    </source>
</evidence>
<keyword evidence="8" id="KW-1185">Reference proteome</keyword>
<dbReference type="SUPFAM" id="SSF161098">
    <property type="entry name" value="MetI-like"/>
    <property type="match status" value="2"/>
</dbReference>
<dbReference type="InterPro" id="IPR015943">
    <property type="entry name" value="WD40/YVTN_repeat-like_dom_sf"/>
</dbReference>
<sequence>MNTSSSNHSSSSVIVSALNEPATIRRRAWRMLKDKIVRHSMTFGGLGVIAAILLIFFYLLYVVMPLLTPASLQLVTQFQLPGVENERTLHLAVEEKNELAVRFTDDARAVFFRLQDGHVISEYAASKPDGVEASAFAVSDSTRQVVGYGFANGTAIALQHSYNIVFTQDSAGNRVRTIDPSIVYPLGQDPVTVDPQGQALTHLGVQISQHSNMIAAVTADQRLVVVRVSKAVNFLTEEETLNTVYSEIALDKTGQVTHLLLEKDQRYLYLADTQGVITRYDVREQEIRKEYHAQVVPQGDKITSLRFLTGDISLLVGESNGIVTQWFPVRDANNVFSLQRIREFQGGKSAIVDLAPEERRKGFVAADARGYLGIYHTTAHRTVLSLQAEQPLVSVNLSPRADFLIGEDRTGKLSVWEVHNPHPEVSFQALWGKVWYENYPEPDHIWQSSSATSDFEPKFSLAPLTFGTFKAAFYAMLVAVPIAILGAVYAAYFMSPRIRGVVKPTIEIMEALPTVILGFLAGLWLAPFIEANLPGVFLLLLLLPIGIILSAYLWRFMPERIRYAFSDGWEAALLVIPVLLMVYIAFYFSHPLEVWFFNGNMPEWLNQNGIPFDQRNSIVVGVAMGLAVVPNIFSIAEDAIFSVPRHLTSGSLALGATRWQTMTRVVLLTASPGIFSAVMIGLGRAVGETMIVLMATGNTAVMDFSLFQGLRTLSANIAVEMPESEVGSTHFRVLFLAGLVLFILTFFFNTLAEIVRHRLRRKYSSL</sequence>
<evidence type="ECO:0000259" key="6">
    <source>
        <dbReference type="PROSITE" id="PS50928"/>
    </source>
</evidence>
<dbReference type="SUPFAM" id="SSF50978">
    <property type="entry name" value="WD40 repeat-like"/>
    <property type="match status" value="1"/>
</dbReference>
<keyword evidence="3 5" id="KW-1133">Transmembrane helix</keyword>
<feature type="transmembrane region" description="Helical" evidence="5">
    <location>
        <begin position="40"/>
        <end position="64"/>
    </location>
</feature>
<dbReference type="PROSITE" id="PS50928">
    <property type="entry name" value="ABC_TM1"/>
    <property type="match status" value="1"/>
</dbReference>
<dbReference type="OrthoDB" id="9785113at2"/>
<proteinExistence type="inferred from homology"/>
<dbReference type="RefSeq" id="WP_086487026.1">
    <property type="nucleotide sequence ID" value="NZ_MSLT01000006.1"/>
</dbReference>
<feature type="transmembrane region" description="Helical" evidence="5">
    <location>
        <begin position="506"/>
        <end position="529"/>
    </location>
</feature>
<evidence type="ECO:0000256" key="3">
    <source>
        <dbReference type="ARBA" id="ARBA00022989"/>
    </source>
</evidence>
<reference evidence="7 8" key="1">
    <citation type="submission" date="2016-12" db="EMBL/GenBank/DDBJ databases">
        <title>Thioflexothrix psekupsii D3 genome sequencing and assembly.</title>
        <authorList>
            <person name="Fomenkov A."/>
            <person name="Vincze T."/>
            <person name="Grabovich M."/>
            <person name="Anton B.P."/>
            <person name="Dubinina G."/>
            <person name="Orlova M."/>
            <person name="Belousova E."/>
            <person name="Roberts R.J."/>
        </authorList>
    </citation>
    <scope>NUCLEOTIDE SEQUENCE [LARGE SCALE GENOMIC DNA]</scope>
    <source>
        <strain evidence="7">D3</strain>
    </source>
</reference>
<feature type="transmembrane region" description="Helical" evidence="5">
    <location>
        <begin position="568"/>
        <end position="588"/>
    </location>
</feature>
<dbReference type="GO" id="GO:0005886">
    <property type="term" value="C:plasma membrane"/>
    <property type="evidence" value="ECO:0007669"/>
    <property type="project" value="UniProtKB-SubCell"/>
</dbReference>
<keyword evidence="5" id="KW-0813">Transport</keyword>
<dbReference type="AlphaFoldDB" id="A0A251XAH4"/>
<evidence type="ECO:0000256" key="5">
    <source>
        <dbReference type="RuleBase" id="RU363032"/>
    </source>
</evidence>
<dbReference type="InterPro" id="IPR000515">
    <property type="entry name" value="MetI-like"/>
</dbReference>
<evidence type="ECO:0000313" key="7">
    <source>
        <dbReference type="EMBL" id="OUD15431.1"/>
    </source>
</evidence>
<dbReference type="PANTHER" id="PTHR42727">
    <property type="entry name" value="PHOSPHATE TRANSPORT SYSTEM PERMEASE PROTEIN"/>
    <property type="match status" value="1"/>
</dbReference>
<dbReference type="Gene3D" id="2.130.10.10">
    <property type="entry name" value="YVTN repeat-like/Quinoprotein amine dehydrogenase"/>
    <property type="match status" value="1"/>
</dbReference>
<keyword evidence="4 5" id="KW-0472">Membrane</keyword>